<evidence type="ECO:0000313" key="3">
    <source>
        <dbReference type="Proteomes" id="UP000220629"/>
    </source>
</evidence>
<keyword evidence="1" id="KW-0732">Signal</keyword>
<gene>
    <name evidence="2" type="ORF">CRM94_05990</name>
</gene>
<evidence type="ECO:0000313" key="2">
    <source>
        <dbReference type="EMBL" id="PEH41738.1"/>
    </source>
</evidence>
<feature type="chain" id="PRO_5013378039" description="Lipoprotein" evidence="1">
    <location>
        <begin position="24"/>
        <end position="177"/>
    </location>
</feature>
<dbReference type="RefSeq" id="WP_098151714.1">
    <property type="nucleotide sequence ID" value="NZ_CADEQB010000008.1"/>
</dbReference>
<dbReference type="PROSITE" id="PS51257">
    <property type="entry name" value="PROKAR_LIPOPROTEIN"/>
    <property type="match status" value="1"/>
</dbReference>
<comment type="caution">
    <text evidence="2">The sequence shown here is derived from an EMBL/GenBank/DDBJ whole genome shotgun (WGS) entry which is preliminary data.</text>
</comment>
<dbReference type="AlphaFoldDB" id="A0A2A7SDY3"/>
<organism evidence="2 3">
    <name type="scientific">Burkholderia gladioli</name>
    <name type="common">Pseudomonas marginata</name>
    <name type="synonym">Phytomonas marginata</name>
    <dbReference type="NCBI Taxonomy" id="28095"/>
    <lineage>
        <taxon>Bacteria</taxon>
        <taxon>Pseudomonadati</taxon>
        <taxon>Pseudomonadota</taxon>
        <taxon>Betaproteobacteria</taxon>
        <taxon>Burkholderiales</taxon>
        <taxon>Burkholderiaceae</taxon>
        <taxon>Burkholderia</taxon>
    </lineage>
</organism>
<dbReference type="EMBL" id="PDDY01000001">
    <property type="protein sequence ID" value="PEH41738.1"/>
    <property type="molecule type" value="Genomic_DNA"/>
</dbReference>
<proteinExistence type="predicted"/>
<sequence>MPRRLLRLFPSFVALLAMLGMTACSGKPELDAARNLTMKPSVTYLHLLRHTPFFTALSTEQLQWTIDHSREWEAQAGAVIATCDEAVDTDAPYWILLDGGWRVEARDRAFPAGHADPGKWFSATVANGASCRLVTTETSYVMRIERQEMQQMLARGFGFGAHLEAGEAYYRRLFAGE</sequence>
<dbReference type="InterPro" id="IPR014710">
    <property type="entry name" value="RmlC-like_jellyroll"/>
</dbReference>
<name>A0A2A7SDY3_BURGA</name>
<feature type="signal peptide" evidence="1">
    <location>
        <begin position="1"/>
        <end position="23"/>
    </location>
</feature>
<evidence type="ECO:0008006" key="4">
    <source>
        <dbReference type="Google" id="ProtNLM"/>
    </source>
</evidence>
<dbReference type="InterPro" id="IPR018490">
    <property type="entry name" value="cNMP-bd_dom_sf"/>
</dbReference>
<dbReference type="Proteomes" id="UP000220629">
    <property type="component" value="Unassembled WGS sequence"/>
</dbReference>
<evidence type="ECO:0000256" key="1">
    <source>
        <dbReference type="SAM" id="SignalP"/>
    </source>
</evidence>
<dbReference type="Gene3D" id="2.60.120.10">
    <property type="entry name" value="Jelly Rolls"/>
    <property type="match status" value="1"/>
</dbReference>
<reference evidence="3" key="1">
    <citation type="submission" date="2017-09" db="EMBL/GenBank/DDBJ databases">
        <title>FDA dAtabase for Regulatory Grade micrObial Sequences (FDA-ARGOS): Supporting development and validation of Infectious Disease Dx tests.</title>
        <authorList>
            <person name="Minogue T."/>
            <person name="Wolcott M."/>
            <person name="Wasieloski L."/>
            <person name="Aguilar W."/>
            <person name="Moore D."/>
            <person name="Tallon L."/>
            <person name="Sadzewicz L."/>
            <person name="Ott S."/>
            <person name="Zhao X."/>
            <person name="Nagaraj S."/>
            <person name="Vavikolanu K."/>
            <person name="Aluvathingal J."/>
            <person name="Nadendla S."/>
            <person name="Sichtig H."/>
        </authorList>
    </citation>
    <scope>NUCLEOTIDE SEQUENCE [LARGE SCALE GENOMIC DNA]</scope>
    <source>
        <strain evidence="3">FDAARGOS_390</strain>
    </source>
</reference>
<dbReference type="SUPFAM" id="SSF51206">
    <property type="entry name" value="cAMP-binding domain-like"/>
    <property type="match status" value="1"/>
</dbReference>
<accession>A0A2A7SDY3</accession>
<protein>
    <recommendedName>
        <fullName evidence="4">Lipoprotein</fullName>
    </recommendedName>
</protein>